<dbReference type="PANTHER" id="PTHR10992:SF1086">
    <property type="entry name" value="AB HYDROLASE-1 DOMAIN-CONTAINING PROTEIN"/>
    <property type="match status" value="1"/>
</dbReference>
<proteinExistence type="predicted"/>
<name>A0A1J5R1F4_9ZZZZ</name>
<comment type="caution">
    <text evidence="2">The sequence shown here is derived from an EMBL/GenBank/DDBJ whole genome shotgun (WGS) entry which is preliminary data.</text>
</comment>
<protein>
    <submittedName>
        <fullName evidence="2">Pyrethroid hydrolase</fullName>
        <ecNumber evidence="2">3.1.1.88</ecNumber>
    </submittedName>
</protein>
<feature type="domain" description="AB hydrolase-1" evidence="1">
    <location>
        <begin position="8"/>
        <end position="222"/>
    </location>
</feature>
<dbReference type="InterPro" id="IPR000073">
    <property type="entry name" value="AB_hydrolase_1"/>
</dbReference>
<accession>A0A1J5R1F4</accession>
<dbReference type="Gene3D" id="3.40.50.1820">
    <property type="entry name" value="alpha/beta hydrolase"/>
    <property type="match status" value="1"/>
</dbReference>
<dbReference type="EMBL" id="MLJW01000692">
    <property type="protein sequence ID" value="OIQ83563.1"/>
    <property type="molecule type" value="Genomic_DNA"/>
</dbReference>
<dbReference type="PANTHER" id="PTHR10992">
    <property type="entry name" value="METHYLESTERASE FAMILY MEMBER"/>
    <property type="match status" value="1"/>
</dbReference>
<dbReference type="GO" id="GO:0102209">
    <property type="term" value="F:trans-permethrin hydrolase activity"/>
    <property type="evidence" value="ECO:0007669"/>
    <property type="project" value="UniProtKB-EC"/>
</dbReference>
<dbReference type="GO" id="GO:0080030">
    <property type="term" value="F:methyl indole-3-acetate esterase activity"/>
    <property type="evidence" value="ECO:0007669"/>
    <property type="project" value="TreeGrafter"/>
</dbReference>
<dbReference type="InterPro" id="IPR029058">
    <property type="entry name" value="AB_hydrolase_fold"/>
</dbReference>
<dbReference type="Pfam" id="PF12697">
    <property type="entry name" value="Abhydrolase_6"/>
    <property type="match status" value="1"/>
</dbReference>
<gene>
    <name evidence="2" type="primary">pytH</name>
    <name evidence="2" type="ORF">GALL_346400</name>
</gene>
<organism evidence="2">
    <name type="scientific">mine drainage metagenome</name>
    <dbReference type="NCBI Taxonomy" id="410659"/>
    <lineage>
        <taxon>unclassified sequences</taxon>
        <taxon>metagenomes</taxon>
        <taxon>ecological metagenomes</taxon>
    </lineage>
</organism>
<dbReference type="AlphaFoldDB" id="A0A1J5R1F4"/>
<evidence type="ECO:0000259" key="1">
    <source>
        <dbReference type="Pfam" id="PF12697"/>
    </source>
</evidence>
<reference evidence="2" key="1">
    <citation type="submission" date="2016-10" db="EMBL/GenBank/DDBJ databases">
        <title>Sequence of Gallionella enrichment culture.</title>
        <authorList>
            <person name="Poehlein A."/>
            <person name="Muehling M."/>
            <person name="Daniel R."/>
        </authorList>
    </citation>
    <scope>NUCLEOTIDE SEQUENCE</scope>
</reference>
<dbReference type="EC" id="3.1.1.88" evidence="2"/>
<dbReference type="InterPro" id="IPR045889">
    <property type="entry name" value="MES/HNL"/>
</dbReference>
<keyword evidence="2" id="KW-0378">Hydrolase</keyword>
<dbReference type="SUPFAM" id="SSF53474">
    <property type="entry name" value="alpha/beta-Hydrolases"/>
    <property type="match status" value="1"/>
</dbReference>
<evidence type="ECO:0000313" key="2">
    <source>
        <dbReference type="EMBL" id="OIQ83563.1"/>
    </source>
</evidence>
<dbReference type="GO" id="GO:0080032">
    <property type="term" value="F:methyl jasmonate esterase activity"/>
    <property type="evidence" value="ECO:0007669"/>
    <property type="project" value="TreeGrafter"/>
</dbReference>
<sequence length="226" mass="24975">MNKKPKNFVLVHGAFVGSWAVQRLADQLTTRGHRVHAPTLTGLGERSHLAAYDVNLTTHVSDIVNEILWKDLLDDVVLVGMSYSGMVITGVAEEIGDRLASIVYVDACLPSDGQSFADLSGRQLTGKLTQPPDMAMFPFESEAERAWFTSKQTAQPTATFTQKLHVTGAYRRVPRKVWVKATAWRGPNDPLTDSLRGDPDWVVVDIACGHDVANLRPRELAKILDR</sequence>